<reference evidence="3" key="2">
    <citation type="submission" date="2021-04" db="EMBL/GenBank/DDBJ databases">
        <authorList>
            <person name="Gilroy R."/>
        </authorList>
    </citation>
    <scope>NUCLEOTIDE SEQUENCE</scope>
    <source>
        <strain evidence="3">Gambia15-2214</strain>
    </source>
</reference>
<dbReference type="InterPro" id="IPR051608">
    <property type="entry name" value="RQC_Subunit_NEMF"/>
</dbReference>
<accession>A0A9E2L2P9</accession>
<dbReference type="Proteomes" id="UP000823914">
    <property type="component" value="Unassembled WGS sequence"/>
</dbReference>
<evidence type="ECO:0000259" key="2">
    <source>
        <dbReference type="Pfam" id="PF05670"/>
    </source>
</evidence>
<reference evidence="3" key="1">
    <citation type="journal article" date="2021" name="PeerJ">
        <title>Extensive microbial diversity within the chicken gut microbiome revealed by metagenomics and culture.</title>
        <authorList>
            <person name="Gilroy R."/>
            <person name="Ravi A."/>
            <person name="Getino M."/>
            <person name="Pursley I."/>
            <person name="Horton D.L."/>
            <person name="Alikhan N.F."/>
            <person name="Baker D."/>
            <person name="Gharbi K."/>
            <person name="Hall N."/>
            <person name="Watson M."/>
            <person name="Adriaenssens E.M."/>
            <person name="Foster-Nyarko E."/>
            <person name="Jarju S."/>
            <person name="Secka A."/>
            <person name="Antonio M."/>
            <person name="Oren A."/>
            <person name="Chaudhuri R.R."/>
            <person name="La Ragione R."/>
            <person name="Hildebrand F."/>
            <person name="Pallen M.J."/>
        </authorList>
    </citation>
    <scope>NUCLEOTIDE SEQUENCE</scope>
    <source>
        <strain evidence="3">Gambia15-2214</strain>
    </source>
</reference>
<dbReference type="Gene3D" id="2.30.310.10">
    <property type="entry name" value="ibrinogen binding protein from staphylococcus aureus domain"/>
    <property type="match status" value="1"/>
</dbReference>
<proteinExistence type="predicted"/>
<dbReference type="AlphaFoldDB" id="A0A9E2L2P9"/>
<dbReference type="GO" id="GO:0000049">
    <property type="term" value="F:tRNA binding"/>
    <property type="evidence" value="ECO:0007669"/>
    <property type="project" value="TreeGrafter"/>
</dbReference>
<sequence length="473" mass="54785">MSLNWKEIDLILKELGLEGSFIQQIVQPGYDTIAFYTYKAGTPKTVLICLAGGVCRIHETKKAVPKNDKPLRFMEFLKAKIKGARINSVAQVGRERIIKMDVSHCGEDFILYIRLWSGAANIILTDPTGFILDSFYRRPKKNEMTGGHFLLPETSSGEKEEKNWQIRDFSELENSKALSFNEKVDRWYSEFAQQLSLESLLEQAEKYYNSKHSRIEAALTRLETKRNSFLQSEKWKHYGDLILTYGHLIDGSSQYLECLDYDTNSPISIKIDPDKNAQENALEYYNTYKKALSGLSDLEHDIQKTRRELLDLEADYQQLCREPNPIKLQQMLRKQTKPKQQIEKKRPGITYEIDGWTIFVGRTATENDELLRHHVKGQDMWLHARDYAGGYVFIKNRPGKTIPLDILLDAGNLALYHSKARKSQKADLYYTQVKYLRRAKNGPKGLVIPTQEKNLFIEMDKDRLKKIEESIIL</sequence>
<feature type="domain" description="NFACT RNA-binding" evidence="2">
    <location>
        <begin position="353"/>
        <end position="441"/>
    </location>
</feature>
<feature type="coiled-coil region" evidence="1">
    <location>
        <begin position="288"/>
        <end position="322"/>
    </location>
</feature>
<gene>
    <name evidence="3" type="ORF">IAA16_06505</name>
</gene>
<dbReference type="PANTHER" id="PTHR15239:SF6">
    <property type="entry name" value="RIBOSOME QUALITY CONTROL COMPLEX SUBUNIT NEMF"/>
    <property type="match status" value="1"/>
</dbReference>
<dbReference type="Pfam" id="PF05833">
    <property type="entry name" value="NFACT_N"/>
    <property type="match status" value="2"/>
</dbReference>
<protein>
    <submittedName>
        <fullName evidence="3">NFACT family protein</fullName>
    </submittedName>
</protein>
<comment type="caution">
    <text evidence="3">The sequence shown here is derived from an EMBL/GenBank/DDBJ whole genome shotgun (WGS) entry which is preliminary data.</text>
</comment>
<dbReference type="InterPro" id="IPR008532">
    <property type="entry name" value="NFACT_RNA-bd"/>
</dbReference>
<dbReference type="GO" id="GO:0043023">
    <property type="term" value="F:ribosomal large subunit binding"/>
    <property type="evidence" value="ECO:0007669"/>
    <property type="project" value="TreeGrafter"/>
</dbReference>
<organism evidence="3 4">
    <name type="scientific">Candidatus Treponema excrementipullorum</name>
    <dbReference type="NCBI Taxonomy" id="2838768"/>
    <lineage>
        <taxon>Bacteria</taxon>
        <taxon>Pseudomonadati</taxon>
        <taxon>Spirochaetota</taxon>
        <taxon>Spirochaetia</taxon>
        <taxon>Spirochaetales</taxon>
        <taxon>Treponemataceae</taxon>
        <taxon>Treponema</taxon>
    </lineage>
</organism>
<dbReference type="GO" id="GO:1990112">
    <property type="term" value="C:RQC complex"/>
    <property type="evidence" value="ECO:0007669"/>
    <property type="project" value="TreeGrafter"/>
</dbReference>
<name>A0A9E2L2P9_9SPIR</name>
<evidence type="ECO:0000313" key="4">
    <source>
        <dbReference type="Proteomes" id="UP000823914"/>
    </source>
</evidence>
<evidence type="ECO:0000313" key="3">
    <source>
        <dbReference type="EMBL" id="MBU3850200.1"/>
    </source>
</evidence>
<dbReference type="PANTHER" id="PTHR15239">
    <property type="entry name" value="NUCLEAR EXPORT MEDIATOR FACTOR NEMF"/>
    <property type="match status" value="1"/>
</dbReference>
<evidence type="ECO:0000256" key="1">
    <source>
        <dbReference type="SAM" id="Coils"/>
    </source>
</evidence>
<dbReference type="GO" id="GO:0072344">
    <property type="term" value="P:rescue of stalled ribosome"/>
    <property type="evidence" value="ECO:0007669"/>
    <property type="project" value="TreeGrafter"/>
</dbReference>
<dbReference type="Pfam" id="PF05670">
    <property type="entry name" value="NFACT-R_1"/>
    <property type="match status" value="1"/>
</dbReference>
<keyword evidence="1" id="KW-0175">Coiled coil</keyword>
<dbReference type="EMBL" id="JAHLFV010000156">
    <property type="protein sequence ID" value="MBU3850200.1"/>
    <property type="molecule type" value="Genomic_DNA"/>
</dbReference>